<gene>
    <name evidence="1" type="ORF">L2E82_28860</name>
</gene>
<reference evidence="2" key="1">
    <citation type="journal article" date="2022" name="Mol. Ecol. Resour.">
        <title>The genomes of chicory, endive, great burdock and yacon provide insights into Asteraceae palaeo-polyploidization history and plant inulin production.</title>
        <authorList>
            <person name="Fan W."/>
            <person name="Wang S."/>
            <person name="Wang H."/>
            <person name="Wang A."/>
            <person name="Jiang F."/>
            <person name="Liu H."/>
            <person name="Zhao H."/>
            <person name="Xu D."/>
            <person name="Zhang Y."/>
        </authorList>
    </citation>
    <scope>NUCLEOTIDE SEQUENCE [LARGE SCALE GENOMIC DNA]</scope>
    <source>
        <strain evidence="2">cv. Punajuju</strain>
    </source>
</reference>
<evidence type="ECO:0000313" key="1">
    <source>
        <dbReference type="EMBL" id="KAI3738739.1"/>
    </source>
</evidence>
<protein>
    <submittedName>
        <fullName evidence="1">Uncharacterized protein</fullName>
    </submittedName>
</protein>
<dbReference type="EMBL" id="CM042013">
    <property type="protein sequence ID" value="KAI3738739.1"/>
    <property type="molecule type" value="Genomic_DNA"/>
</dbReference>
<name>A0ACB9CWR0_CICIN</name>
<proteinExistence type="predicted"/>
<dbReference type="Proteomes" id="UP001055811">
    <property type="component" value="Linkage Group LG05"/>
</dbReference>
<organism evidence="1 2">
    <name type="scientific">Cichorium intybus</name>
    <name type="common">Chicory</name>
    <dbReference type="NCBI Taxonomy" id="13427"/>
    <lineage>
        <taxon>Eukaryota</taxon>
        <taxon>Viridiplantae</taxon>
        <taxon>Streptophyta</taxon>
        <taxon>Embryophyta</taxon>
        <taxon>Tracheophyta</taxon>
        <taxon>Spermatophyta</taxon>
        <taxon>Magnoliopsida</taxon>
        <taxon>eudicotyledons</taxon>
        <taxon>Gunneridae</taxon>
        <taxon>Pentapetalae</taxon>
        <taxon>asterids</taxon>
        <taxon>campanulids</taxon>
        <taxon>Asterales</taxon>
        <taxon>Asteraceae</taxon>
        <taxon>Cichorioideae</taxon>
        <taxon>Cichorieae</taxon>
        <taxon>Cichoriinae</taxon>
        <taxon>Cichorium</taxon>
    </lineage>
</organism>
<evidence type="ECO:0000313" key="2">
    <source>
        <dbReference type="Proteomes" id="UP001055811"/>
    </source>
</evidence>
<sequence>MEDADDEINFRGSSFAPPPWLSLTPFPSQASPSPRRLSIAAANSKKNKQIIQLTKSVEIRDQEDSTVKALDNEDMIKSKIPLQIEMEPEERRMSDLSDWAPSVSSTVDNQWNTSSIEQDLGNPIEESEDKDALINELSAFINTTESLGSKRISELEDIIRHKNMIITKLRKDMMVLEQKVIHLTRLRRSSTSKSNLSSNKLPTMTDNLVYDMDSTTSPSSSDSDSSTKKNRVSIVKTMNVQNERIYLRGNEKKEQPKSSDKLPQRPPRPVSPLKEKSMNQQINSVSGSGDFKSRRSGTNKSRVSGSNKRWV</sequence>
<comment type="caution">
    <text evidence="1">The sequence shown here is derived from an EMBL/GenBank/DDBJ whole genome shotgun (WGS) entry which is preliminary data.</text>
</comment>
<reference evidence="1 2" key="2">
    <citation type="journal article" date="2022" name="Mol. Ecol. Resour.">
        <title>The genomes of chicory, endive, great burdock and yacon provide insights into Asteraceae paleo-polyploidization history and plant inulin production.</title>
        <authorList>
            <person name="Fan W."/>
            <person name="Wang S."/>
            <person name="Wang H."/>
            <person name="Wang A."/>
            <person name="Jiang F."/>
            <person name="Liu H."/>
            <person name="Zhao H."/>
            <person name="Xu D."/>
            <person name="Zhang Y."/>
        </authorList>
    </citation>
    <scope>NUCLEOTIDE SEQUENCE [LARGE SCALE GENOMIC DNA]</scope>
    <source>
        <strain evidence="2">cv. Punajuju</strain>
        <tissue evidence="1">Leaves</tissue>
    </source>
</reference>
<keyword evidence="2" id="KW-1185">Reference proteome</keyword>
<accession>A0ACB9CWR0</accession>